<dbReference type="Gene3D" id="3.30.70.1350">
    <property type="entry name" value="Cation efflux protein, cytoplasmic domain"/>
    <property type="match status" value="1"/>
</dbReference>
<dbReference type="InterPro" id="IPR050291">
    <property type="entry name" value="CDF_Transporter"/>
</dbReference>
<keyword evidence="3" id="KW-0813">Transport</keyword>
<dbReference type="GO" id="GO:0006882">
    <property type="term" value="P:intracellular zinc ion homeostasis"/>
    <property type="evidence" value="ECO:0007669"/>
    <property type="project" value="TreeGrafter"/>
</dbReference>
<feature type="transmembrane region" description="Helical" evidence="7">
    <location>
        <begin position="175"/>
        <end position="197"/>
    </location>
</feature>
<dbReference type="EMBL" id="JAPHEH010000002">
    <property type="protein sequence ID" value="MDG4477099.1"/>
    <property type="molecule type" value="Genomic_DNA"/>
</dbReference>
<protein>
    <submittedName>
        <fullName evidence="11">Cation diffusion facilitator family transporter</fullName>
    </submittedName>
</protein>
<dbReference type="SUPFAM" id="SSF53146">
    <property type="entry name" value="Nitrogenase accessory factor-like"/>
    <property type="match status" value="1"/>
</dbReference>
<comment type="subcellular location">
    <subcellularLocation>
        <location evidence="1">Membrane</location>
        <topology evidence="1">Multi-pass membrane protein</topology>
    </subcellularLocation>
</comment>
<dbReference type="PANTHER" id="PTHR43840:SF15">
    <property type="entry name" value="MITOCHONDRIAL METAL TRANSPORTER 1-RELATED"/>
    <property type="match status" value="1"/>
</dbReference>
<evidence type="ECO:0000259" key="10">
    <source>
        <dbReference type="Pfam" id="PF16916"/>
    </source>
</evidence>
<dbReference type="InterPro" id="IPR003731">
    <property type="entry name" value="Di-Nase_FeMo-co_biosynth"/>
</dbReference>
<dbReference type="Pfam" id="PF16916">
    <property type="entry name" value="ZT_dimer"/>
    <property type="match status" value="1"/>
</dbReference>
<evidence type="ECO:0000259" key="9">
    <source>
        <dbReference type="Pfam" id="PF02579"/>
    </source>
</evidence>
<evidence type="ECO:0000256" key="4">
    <source>
        <dbReference type="ARBA" id="ARBA00022692"/>
    </source>
</evidence>
<keyword evidence="5 7" id="KW-1133">Transmembrane helix</keyword>
<dbReference type="InterPro" id="IPR036105">
    <property type="entry name" value="DiNase_FeMo-co_biosyn_sf"/>
</dbReference>
<evidence type="ECO:0000313" key="12">
    <source>
        <dbReference type="Proteomes" id="UP001154240"/>
    </source>
</evidence>
<reference evidence="11" key="1">
    <citation type="journal article" date="2022" name="bioRxiv">
        <title>Thiovibrio frasassiensisgen. nov., sp. nov., an autotrophic, elemental sulfur disproportionating bacterium isolated from sulfidic karst sediment, and proposal of Thiovibrionaceae fam. nov.</title>
        <authorList>
            <person name="Aronson H."/>
            <person name="Thomas C."/>
            <person name="Bhattacharyya M."/>
            <person name="Eckstein S."/>
            <person name="Jensen S."/>
            <person name="Barco R."/>
            <person name="Macalady J."/>
            <person name="Amend J."/>
        </authorList>
    </citation>
    <scope>NUCLEOTIDE SEQUENCE</scope>
    <source>
        <strain evidence="11">RS19-109</strain>
    </source>
</reference>
<evidence type="ECO:0000256" key="5">
    <source>
        <dbReference type="ARBA" id="ARBA00022989"/>
    </source>
</evidence>
<comment type="similarity">
    <text evidence="2">Belongs to the cation diffusion facilitator (CDF) transporter (TC 2.A.4) family.</text>
</comment>
<gene>
    <name evidence="11" type="ORF">OLX77_13135</name>
</gene>
<dbReference type="PANTHER" id="PTHR43840">
    <property type="entry name" value="MITOCHONDRIAL METAL TRANSPORTER 1-RELATED"/>
    <property type="match status" value="1"/>
</dbReference>
<dbReference type="GO" id="GO:0005886">
    <property type="term" value="C:plasma membrane"/>
    <property type="evidence" value="ECO:0007669"/>
    <property type="project" value="TreeGrafter"/>
</dbReference>
<dbReference type="InterPro" id="IPR027470">
    <property type="entry name" value="Cation_efflux_CTD"/>
</dbReference>
<evidence type="ECO:0000256" key="1">
    <source>
        <dbReference type="ARBA" id="ARBA00004141"/>
    </source>
</evidence>
<dbReference type="InterPro" id="IPR027469">
    <property type="entry name" value="Cation_efflux_TMD_sf"/>
</dbReference>
<dbReference type="InterPro" id="IPR036837">
    <property type="entry name" value="Cation_efflux_CTD_sf"/>
</dbReference>
<feature type="transmembrane region" description="Helical" evidence="7">
    <location>
        <begin position="105"/>
        <end position="123"/>
    </location>
</feature>
<dbReference type="Gene3D" id="1.20.1510.10">
    <property type="entry name" value="Cation efflux protein transmembrane domain"/>
    <property type="match status" value="1"/>
</dbReference>
<accession>A0A9X4RMS8</accession>
<dbReference type="InterPro" id="IPR058533">
    <property type="entry name" value="Cation_efflux_TM"/>
</dbReference>
<name>A0A9X4RMS8_9BACT</name>
<dbReference type="GO" id="GO:0015086">
    <property type="term" value="F:cadmium ion transmembrane transporter activity"/>
    <property type="evidence" value="ECO:0007669"/>
    <property type="project" value="TreeGrafter"/>
</dbReference>
<proteinExistence type="inferred from homology"/>
<dbReference type="Proteomes" id="UP001154240">
    <property type="component" value="Unassembled WGS sequence"/>
</dbReference>
<dbReference type="InterPro" id="IPR002524">
    <property type="entry name" value="Cation_efflux"/>
</dbReference>
<dbReference type="SUPFAM" id="SSF160240">
    <property type="entry name" value="Cation efflux protein cytoplasmic domain-like"/>
    <property type="match status" value="1"/>
</dbReference>
<keyword evidence="6 7" id="KW-0472">Membrane</keyword>
<evidence type="ECO:0000256" key="6">
    <source>
        <dbReference type="ARBA" id="ARBA00023136"/>
    </source>
</evidence>
<feature type="domain" description="Dinitrogenase iron-molybdenum cofactor biosynthesis" evidence="9">
    <location>
        <begin position="295"/>
        <end position="386"/>
    </location>
</feature>
<dbReference type="Pfam" id="PF02579">
    <property type="entry name" value="Nitro_FeMo-Co"/>
    <property type="match status" value="1"/>
</dbReference>
<evidence type="ECO:0000256" key="2">
    <source>
        <dbReference type="ARBA" id="ARBA00008114"/>
    </source>
</evidence>
<feature type="domain" description="Cation efflux protein transmembrane" evidence="8">
    <location>
        <begin position="9"/>
        <end position="197"/>
    </location>
</feature>
<evidence type="ECO:0000313" key="11">
    <source>
        <dbReference type="EMBL" id="MDG4477099.1"/>
    </source>
</evidence>
<keyword evidence="4 7" id="KW-0812">Transmembrane</keyword>
<dbReference type="AlphaFoldDB" id="A0A9X4RMS8"/>
<evidence type="ECO:0000256" key="3">
    <source>
        <dbReference type="ARBA" id="ARBA00022448"/>
    </source>
</evidence>
<comment type="caution">
    <text evidence="11">The sequence shown here is derived from an EMBL/GenBank/DDBJ whole genome shotgun (WGS) entry which is preliminary data.</text>
</comment>
<evidence type="ECO:0000259" key="8">
    <source>
        <dbReference type="Pfam" id="PF01545"/>
    </source>
</evidence>
<dbReference type="NCBIfam" id="TIGR01297">
    <property type="entry name" value="CDF"/>
    <property type="match status" value="1"/>
</dbReference>
<dbReference type="SUPFAM" id="SSF161111">
    <property type="entry name" value="Cation efflux protein transmembrane domain-like"/>
    <property type="match status" value="1"/>
</dbReference>
<evidence type="ECO:0000256" key="7">
    <source>
        <dbReference type="SAM" id="Phobius"/>
    </source>
</evidence>
<feature type="transmembrane region" description="Helical" evidence="7">
    <location>
        <begin position="12"/>
        <end position="32"/>
    </location>
</feature>
<dbReference type="GO" id="GO:0015093">
    <property type="term" value="F:ferrous iron transmembrane transporter activity"/>
    <property type="evidence" value="ECO:0007669"/>
    <property type="project" value="TreeGrafter"/>
</dbReference>
<dbReference type="RefSeq" id="WP_307634091.1">
    <property type="nucleotide sequence ID" value="NZ_JAPHEH010000002.1"/>
</dbReference>
<organism evidence="11 12">
    <name type="scientific">Thiovibrio frasassiensis</name>
    <dbReference type="NCBI Taxonomy" id="2984131"/>
    <lineage>
        <taxon>Bacteria</taxon>
        <taxon>Pseudomonadati</taxon>
        <taxon>Thermodesulfobacteriota</taxon>
        <taxon>Desulfobulbia</taxon>
        <taxon>Desulfobulbales</taxon>
        <taxon>Thiovibrionaceae</taxon>
        <taxon>Thiovibrio</taxon>
    </lineage>
</organism>
<sequence>METTEKTAFLSILTNLLLVAINTGLAVATGSLAIKASAIHSLSDIVSSVIILLGIKISQRSSPDFPYGLYKLENLVALTSSLLIFYAGYEICREVFGGSQPQMEAIPLAVLGIILSILINWAFSRYELKKGEETGSPSLIADARHNWTDTLSSLVILCALIGDAIGFAIDRYAALIVVAFIARSAFAIFLGSVRVLLDASLDYPTLNRIREVILADPRVSAINEIWARNAGRYKFVELDLSFNIRDLGKGHALSQELAGQIKKEIENIDRILIHYQPHPRDYMTIGTPLADDRLSISEHFGEAPCFKLITVYLRDGTITEEHLLQNPFLQEEKGKGIKVAQWLLQNRLDVLVAKRPQEGKGPGYVFGSAGVEVLLTEETEADKALVLAKKELHIPIPEGGERDD</sequence>
<feature type="transmembrane region" description="Helical" evidence="7">
    <location>
        <begin position="69"/>
        <end position="89"/>
    </location>
</feature>
<feature type="transmembrane region" description="Helical" evidence="7">
    <location>
        <begin position="151"/>
        <end position="169"/>
    </location>
</feature>
<feature type="domain" description="Cation efflux protein cytoplasmic" evidence="10">
    <location>
        <begin position="204"/>
        <end position="278"/>
    </location>
</feature>
<dbReference type="GO" id="GO:0015341">
    <property type="term" value="F:zinc efflux antiporter activity"/>
    <property type="evidence" value="ECO:0007669"/>
    <property type="project" value="TreeGrafter"/>
</dbReference>
<dbReference type="Pfam" id="PF01545">
    <property type="entry name" value="Cation_efflux"/>
    <property type="match status" value="1"/>
</dbReference>
<reference evidence="11" key="2">
    <citation type="submission" date="2022-10" db="EMBL/GenBank/DDBJ databases">
        <authorList>
            <person name="Aronson H.S."/>
        </authorList>
    </citation>
    <scope>NUCLEOTIDE SEQUENCE</scope>
    <source>
        <strain evidence="11">RS19-109</strain>
    </source>
</reference>
<keyword evidence="12" id="KW-1185">Reference proteome</keyword>
<dbReference type="Gene3D" id="3.30.420.130">
    <property type="entry name" value="Dinitrogenase iron-molybdenum cofactor biosynthesis domain"/>
    <property type="match status" value="1"/>
</dbReference>